<dbReference type="PANTHER" id="PTHR43591:SF24">
    <property type="entry name" value="2-METHOXY-6-POLYPRENYL-1,4-BENZOQUINOL METHYLASE, MITOCHONDRIAL"/>
    <property type="match status" value="1"/>
</dbReference>
<feature type="domain" description="Methyltransferase type 11" evidence="1">
    <location>
        <begin position="108"/>
        <end position="204"/>
    </location>
</feature>
<dbReference type="GO" id="GO:0008757">
    <property type="term" value="F:S-adenosylmethionine-dependent methyltransferase activity"/>
    <property type="evidence" value="ECO:0007669"/>
    <property type="project" value="InterPro"/>
</dbReference>
<dbReference type="EMBL" id="FNVO01000006">
    <property type="protein sequence ID" value="SEG55514.1"/>
    <property type="molecule type" value="Genomic_DNA"/>
</dbReference>
<dbReference type="Gene3D" id="3.40.50.150">
    <property type="entry name" value="Vaccinia Virus protein VP39"/>
    <property type="match status" value="1"/>
</dbReference>
<organism evidence="2 3">
    <name type="scientific">Thermomonospora echinospora</name>
    <dbReference type="NCBI Taxonomy" id="1992"/>
    <lineage>
        <taxon>Bacteria</taxon>
        <taxon>Bacillati</taxon>
        <taxon>Actinomycetota</taxon>
        <taxon>Actinomycetes</taxon>
        <taxon>Streptosporangiales</taxon>
        <taxon>Thermomonosporaceae</taxon>
        <taxon>Thermomonospora</taxon>
    </lineage>
</organism>
<protein>
    <submittedName>
        <fullName evidence="2">Ubiquinone/menaquinone biosynthesis C-methylase UbiE</fullName>
    </submittedName>
</protein>
<dbReference type="CDD" id="cd02440">
    <property type="entry name" value="AdoMet_MTases"/>
    <property type="match status" value="1"/>
</dbReference>
<gene>
    <name evidence="2" type="ORF">SAMN04489712_106237</name>
</gene>
<dbReference type="Pfam" id="PF08241">
    <property type="entry name" value="Methyltransf_11"/>
    <property type="match status" value="1"/>
</dbReference>
<dbReference type="Proteomes" id="UP000236723">
    <property type="component" value="Unassembled WGS sequence"/>
</dbReference>
<dbReference type="PANTHER" id="PTHR43591">
    <property type="entry name" value="METHYLTRANSFERASE"/>
    <property type="match status" value="1"/>
</dbReference>
<evidence type="ECO:0000313" key="2">
    <source>
        <dbReference type="EMBL" id="SEG55514.1"/>
    </source>
</evidence>
<sequence length="264" mass="27948">MSTTAVQPHGVHERIVKLLASPPAEPDASAGYLDLLGPGGEPAPTPAQRVMQSTFLPQIYERLWRPIGFNLAKGWPAGPDTAEENALARSWLALGRPADPRKPDMTVLDVACGPGNVTRALAEGVGPGGLVVGLDASATMLARAVAEPVPGTVGYVRGNAGDLPFRDGVFDAVCCFGGLYLFKDPWAALDGMTRVLRPGGRLAILTSRRPAAPLVGRGSELAGRITGVAMFGDKEIVRALEERGYRQIRHRRLPLMQFAGGRLG</sequence>
<evidence type="ECO:0000259" key="1">
    <source>
        <dbReference type="Pfam" id="PF08241"/>
    </source>
</evidence>
<evidence type="ECO:0000313" key="3">
    <source>
        <dbReference type="Proteomes" id="UP000236723"/>
    </source>
</evidence>
<dbReference type="InterPro" id="IPR029063">
    <property type="entry name" value="SAM-dependent_MTases_sf"/>
</dbReference>
<keyword evidence="2" id="KW-0830">Ubiquinone</keyword>
<dbReference type="InterPro" id="IPR013216">
    <property type="entry name" value="Methyltransf_11"/>
</dbReference>
<reference evidence="3" key="1">
    <citation type="submission" date="2016-10" db="EMBL/GenBank/DDBJ databases">
        <authorList>
            <person name="Varghese N."/>
            <person name="Submissions S."/>
        </authorList>
    </citation>
    <scope>NUCLEOTIDE SEQUENCE [LARGE SCALE GENOMIC DNA]</scope>
    <source>
        <strain evidence="3">DSM 43163</strain>
    </source>
</reference>
<keyword evidence="2" id="KW-0489">Methyltransferase</keyword>
<proteinExistence type="predicted"/>
<accession>A0A1H6B4N9</accession>
<dbReference type="GO" id="GO:0032259">
    <property type="term" value="P:methylation"/>
    <property type="evidence" value="ECO:0007669"/>
    <property type="project" value="UniProtKB-KW"/>
</dbReference>
<keyword evidence="2" id="KW-0808">Transferase</keyword>
<dbReference type="RefSeq" id="WP_200827284.1">
    <property type="nucleotide sequence ID" value="NZ_FNVO01000006.1"/>
</dbReference>
<keyword evidence="3" id="KW-1185">Reference proteome</keyword>
<dbReference type="SUPFAM" id="SSF53335">
    <property type="entry name" value="S-adenosyl-L-methionine-dependent methyltransferases"/>
    <property type="match status" value="1"/>
</dbReference>
<name>A0A1H6B4N9_9ACTN</name>
<dbReference type="AlphaFoldDB" id="A0A1H6B4N9"/>